<feature type="transmembrane region" description="Helical" evidence="7">
    <location>
        <begin position="158"/>
        <end position="177"/>
    </location>
</feature>
<dbReference type="PANTHER" id="PTHR23517">
    <property type="entry name" value="RESISTANCE PROTEIN MDTM, PUTATIVE-RELATED-RELATED"/>
    <property type="match status" value="1"/>
</dbReference>
<feature type="transmembrane region" description="Helical" evidence="7">
    <location>
        <begin position="197"/>
        <end position="213"/>
    </location>
</feature>
<evidence type="ECO:0000256" key="2">
    <source>
        <dbReference type="ARBA" id="ARBA00022448"/>
    </source>
</evidence>
<organism evidence="8">
    <name type="scientific">Desulfobacca acetoxidans</name>
    <dbReference type="NCBI Taxonomy" id="60893"/>
    <lineage>
        <taxon>Bacteria</taxon>
        <taxon>Pseudomonadati</taxon>
        <taxon>Thermodesulfobacteriota</taxon>
        <taxon>Desulfobaccia</taxon>
        <taxon>Desulfobaccales</taxon>
        <taxon>Desulfobaccaceae</taxon>
        <taxon>Desulfobacca</taxon>
    </lineage>
</organism>
<evidence type="ECO:0000256" key="6">
    <source>
        <dbReference type="ARBA" id="ARBA00023136"/>
    </source>
</evidence>
<dbReference type="GO" id="GO:0005886">
    <property type="term" value="C:plasma membrane"/>
    <property type="evidence" value="ECO:0007669"/>
    <property type="project" value="UniProtKB-SubCell"/>
</dbReference>
<proteinExistence type="predicted"/>
<dbReference type="InterPro" id="IPR011701">
    <property type="entry name" value="MFS"/>
</dbReference>
<dbReference type="EMBL" id="DSXI01000289">
    <property type="protein sequence ID" value="HGS05059.1"/>
    <property type="molecule type" value="Genomic_DNA"/>
</dbReference>
<keyword evidence="2" id="KW-0813">Transport</keyword>
<feature type="transmembrane region" description="Helical" evidence="7">
    <location>
        <begin position="89"/>
        <end position="106"/>
    </location>
</feature>
<evidence type="ECO:0000256" key="5">
    <source>
        <dbReference type="ARBA" id="ARBA00022989"/>
    </source>
</evidence>
<sequence>MPLLLYFFVGSYAVVIAALYFFLPLYLQGELNFSGGQIGILYGVLSLNALVAAFPVGVLGDRFPARHLTRLGLVGTALSLWGLTQASRFLPFLLVFFAFGLSLQLFRQSLDIMLFKDNRQENRVHSFGLYNAWRMGGMTAGIFLAGISLYYLDFPHTLLILAGYLGVLLAASGGLPLTRGRPTPLVQYGRDFLHKPVLFFVTWLFLFTMHWGAEGTSLGLFLKKNLGLSPLGVGLYLAGEFSIVALTSYLYGRFWAGRLSPLGFLTLALATSGLGHILMIYPSVAWSFAWRAVHGFGDGLIMMETYTTIARLFQVERIGGNAGLISLTTTLGTFSGSLLFGPLGAAWGYQFPLLISGITSLALIPLAYAGLKQ</sequence>
<comment type="caution">
    <text evidence="8">The sequence shown here is derived from an EMBL/GenBank/DDBJ whole genome shotgun (WGS) entry which is preliminary data.</text>
</comment>
<keyword evidence="6 7" id="KW-0472">Membrane</keyword>
<accession>A0A7V4G802</accession>
<dbReference type="SUPFAM" id="SSF103473">
    <property type="entry name" value="MFS general substrate transporter"/>
    <property type="match status" value="2"/>
</dbReference>
<feature type="transmembrane region" description="Helical" evidence="7">
    <location>
        <begin position="233"/>
        <end position="252"/>
    </location>
</feature>
<feature type="transmembrane region" description="Helical" evidence="7">
    <location>
        <begin position="6"/>
        <end position="27"/>
    </location>
</feature>
<dbReference type="InterPro" id="IPR036259">
    <property type="entry name" value="MFS_trans_sf"/>
</dbReference>
<feature type="transmembrane region" description="Helical" evidence="7">
    <location>
        <begin position="264"/>
        <end position="282"/>
    </location>
</feature>
<dbReference type="InterPro" id="IPR050171">
    <property type="entry name" value="MFS_Transporters"/>
</dbReference>
<keyword evidence="3" id="KW-1003">Cell membrane</keyword>
<feature type="transmembrane region" description="Helical" evidence="7">
    <location>
        <begin position="39"/>
        <end position="60"/>
    </location>
</feature>
<name>A0A7V4G802_9BACT</name>
<keyword evidence="4 7" id="KW-0812">Transmembrane</keyword>
<keyword evidence="5 7" id="KW-1133">Transmembrane helix</keyword>
<evidence type="ECO:0000313" key="8">
    <source>
        <dbReference type="EMBL" id="HGS05059.1"/>
    </source>
</evidence>
<feature type="transmembrane region" description="Helical" evidence="7">
    <location>
        <begin position="288"/>
        <end position="310"/>
    </location>
</feature>
<evidence type="ECO:0000256" key="7">
    <source>
        <dbReference type="SAM" id="Phobius"/>
    </source>
</evidence>
<protein>
    <submittedName>
        <fullName evidence="8">MFS transporter</fullName>
    </submittedName>
</protein>
<feature type="transmembrane region" description="Helical" evidence="7">
    <location>
        <begin position="127"/>
        <end position="152"/>
    </location>
</feature>
<comment type="subcellular location">
    <subcellularLocation>
        <location evidence="1">Cell membrane</location>
        <topology evidence="1">Multi-pass membrane protein</topology>
    </subcellularLocation>
</comment>
<feature type="transmembrane region" description="Helical" evidence="7">
    <location>
        <begin position="349"/>
        <end position="371"/>
    </location>
</feature>
<evidence type="ECO:0000256" key="1">
    <source>
        <dbReference type="ARBA" id="ARBA00004651"/>
    </source>
</evidence>
<evidence type="ECO:0000256" key="4">
    <source>
        <dbReference type="ARBA" id="ARBA00022692"/>
    </source>
</evidence>
<gene>
    <name evidence="8" type="ORF">ENT08_04860</name>
</gene>
<dbReference type="GO" id="GO:0022857">
    <property type="term" value="F:transmembrane transporter activity"/>
    <property type="evidence" value="ECO:0007669"/>
    <property type="project" value="InterPro"/>
</dbReference>
<dbReference type="Pfam" id="PF07690">
    <property type="entry name" value="MFS_1"/>
    <property type="match status" value="1"/>
</dbReference>
<dbReference type="AlphaFoldDB" id="A0A7V4G802"/>
<evidence type="ECO:0000256" key="3">
    <source>
        <dbReference type="ARBA" id="ARBA00022475"/>
    </source>
</evidence>
<dbReference type="Gene3D" id="1.20.1250.20">
    <property type="entry name" value="MFS general substrate transporter like domains"/>
    <property type="match status" value="2"/>
</dbReference>
<feature type="transmembrane region" description="Helical" evidence="7">
    <location>
        <begin position="322"/>
        <end position="343"/>
    </location>
</feature>
<reference evidence="8" key="1">
    <citation type="journal article" date="2020" name="mSystems">
        <title>Genome- and Community-Level Interaction Insights into Carbon Utilization and Element Cycling Functions of Hydrothermarchaeota in Hydrothermal Sediment.</title>
        <authorList>
            <person name="Zhou Z."/>
            <person name="Liu Y."/>
            <person name="Xu W."/>
            <person name="Pan J."/>
            <person name="Luo Z.H."/>
            <person name="Li M."/>
        </authorList>
    </citation>
    <scope>NUCLEOTIDE SEQUENCE [LARGE SCALE GENOMIC DNA]</scope>
    <source>
        <strain evidence="8">SpSt-548</strain>
    </source>
</reference>